<dbReference type="RefSeq" id="WP_089829654.1">
    <property type="nucleotide sequence ID" value="NZ_FNBN01000001.1"/>
</dbReference>
<evidence type="ECO:0000256" key="1">
    <source>
        <dbReference type="SAM" id="Phobius"/>
    </source>
</evidence>
<feature type="transmembrane region" description="Helical" evidence="1">
    <location>
        <begin position="21"/>
        <end position="40"/>
    </location>
</feature>
<dbReference type="EMBL" id="FNBN01000001">
    <property type="protein sequence ID" value="SDF26342.1"/>
    <property type="molecule type" value="Genomic_DNA"/>
</dbReference>
<feature type="transmembrane region" description="Helical" evidence="1">
    <location>
        <begin position="364"/>
        <end position="386"/>
    </location>
</feature>
<feature type="transmembrane region" description="Helical" evidence="1">
    <location>
        <begin position="331"/>
        <end position="352"/>
    </location>
</feature>
<proteinExistence type="predicted"/>
<dbReference type="OrthoDB" id="1011751at2"/>
<dbReference type="Proteomes" id="UP000199045">
    <property type="component" value="Unassembled WGS sequence"/>
</dbReference>
<name>A0A1G7JN14_CHIFI</name>
<protein>
    <recommendedName>
        <fullName evidence="4">FtsX-like permease family protein</fullName>
    </recommendedName>
</protein>
<evidence type="ECO:0008006" key="4">
    <source>
        <dbReference type="Google" id="ProtNLM"/>
    </source>
</evidence>
<organism evidence="2 3">
    <name type="scientific">Chitinophaga filiformis</name>
    <name type="common">Myxococcus filiformis</name>
    <name type="synonym">Flexibacter filiformis</name>
    <dbReference type="NCBI Taxonomy" id="104663"/>
    <lineage>
        <taxon>Bacteria</taxon>
        <taxon>Pseudomonadati</taxon>
        <taxon>Bacteroidota</taxon>
        <taxon>Chitinophagia</taxon>
        <taxon>Chitinophagales</taxon>
        <taxon>Chitinophagaceae</taxon>
        <taxon>Chitinophaga</taxon>
    </lineage>
</organism>
<reference evidence="2 3" key="1">
    <citation type="submission" date="2016-10" db="EMBL/GenBank/DDBJ databases">
        <authorList>
            <person name="de Groot N.N."/>
        </authorList>
    </citation>
    <scope>NUCLEOTIDE SEQUENCE [LARGE SCALE GENOMIC DNA]</scope>
    <source>
        <strain evidence="2 3">DSM 527</strain>
    </source>
</reference>
<evidence type="ECO:0000313" key="3">
    <source>
        <dbReference type="Proteomes" id="UP000199045"/>
    </source>
</evidence>
<dbReference type="AlphaFoldDB" id="A0A1G7JN14"/>
<evidence type="ECO:0000313" key="2">
    <source>
        <dbReference type="EMBL" id="SDF26342.1"/>
    </source>
</evidence>
<keyword evidence="1" id="KW-0812">Transmembrane</keyword>
<accession>A0A1G7JN14</accession>
<keyword evidence="1" id="KW-1133">Transmembrane helix</keyword>
<keyword evidence="1" id="KW-0472">Membrane</keyword>
<gene>
    <name evidence="2" type="ORF">SAMN04488121_1011305</name>
</gene>
<sequence length="399" mass="44227">MMPSFYQLLKKIIQTGIGASRLIMAAGGLGIAMILLLIAIQAHTDFDQLLNNQQNANESADFLVINKKITNAMMGQNAKSEFTPAEIADLQKQPFTEAFGFITSNQYKVTAAAPGDLHFYTDMFFESVPDSFIDVKNDEWKWAPGDNTIPIILPNDFLNLYNFGFALSQGLPQISQETVKALPMKVTISQGLMTQEFTGRIVGFSDRISSFLVPVSFMDWANGKFGTGQAASPSRVIIKTKDPSNPVLAEYLKDKGYTTNQDKIKYSKTKRIVQIIVSVIGFFGVILLVFALLVFSMFIQLVIASCKKEIQLLVTLGTAPRQLQRYLMRQFVPLYIAIGIVALLLVAGLQWWASVQLAAHEVFISKWIAVSTGCAALLVVVLVYIVNRVNVRKYINAIS</sequence>
<dbReference type="STRING" id="104663.SAMN04488121_1011305"/>
<dbReference type="GO" id="GO:0005886">
    <property type="term" value="C:plasma membrane"/>
    <property type="evidence" value="ECO:0007669"/>
    <property type="project" value="UniProtKB-SubCell"/>
</dbReference>
<feature type="transmembrane region" description="Helical" evidence="1">
    <location>
        <begin position="275"/>
        <end position="303"/>
    </location>
</feature>